<feature type="region of interest" description="Disordered" evidence="1">
    <location>
        <begin position="182"/>
        <end position="307"/>
    </location>
</feature>
<accession>A0A0D2G994</accession>
<name>A0A0D2G994_CLAB1</name>
<protein>
    <submittedName>
        <fullName evidence="2">Uncharacterized protein</fullName>
    </submittedName>
</protein>
<dbReference type="EMBL" id="KN846984">
    <property type="protein sequence ID" value="KIW95187.1"/>
    <property type="molecule type" value="Genomic_DNA"/>
</dbReference>
<feature type="region of interest" description="Disordered" evidence="1">
    <location>
        <begin position="57"/>
        <end position="99"/>
    </location>
</feature>
<reference evidence="2" key="1">
    <citation type="submission" date="2015-01" db="EMBL/GenBank/DDBJ databases">
        <title>The Genome Sequence of Cladophialophora bantiana CBS 173.52.</title>
        <authorList>
            <consortium name="The Broad Institute Genomics Platform"/>
            <person name="Cuomo C."/>
            <person name="de Hoog S."/>
            <person name="Gorbushina A."/>
            <person name="Stielow B."/>
            <person name="Teixiera M."/>
            <person name="Abouelleil A."/>
            <person name="Chapman S.B."/>
            <person name="Priest M."/>
            <person name="Young S.K."/>
            <person name="Wortman J."/>
            <person name="Nusbaum C."/>
            <person name="Birren B."/>
        </authorList>
    </citation>
    <scope>NUCLEOTIDE SEQUENCE [LARGE SCALE GENOMIC DNA]</scope>
    <source>
        <strain evidence="2">CBS 173.52</strain>
    </source>
</reference>
<dbReference type="HOGENOM" id="CLU_612491_0_0_1"/>
<feature type="region of interest" description="Disordered" evidence="1">
    <location>
        <begin position="322"/>
        <end position="365"/>
    </location>
</feature>
<dbReference type="GeneID" id="27696699"/>
<dbReference type="OrthoDB" id="3946700at2759"/>
<feature type="compositionally biased region" description="Basic and acidic residues" evidence="1">
    <location>
        <begin position="381"/>
        <end position="402"/>
    </location>
</feature>
<feature type="region of interest" description="Disordered" evidence="1">
    <location>
        <begin position="25"/>
        <end position="45"/>
    </location>
</feature>
<dbReference type="VEuPathDB" id="FungiDB:Z519_03771"/>
<dbReference type="Proteomes" id="UP000053789">
    <property type="component" value="Unassembled WGS sequence"/>
</dbReference>
<dbReference type="RefSeq" id="XP_016621856.1">
    <property type="nucleotide sequence ID" value="XM_016761518.1"/>
</dbReference>
<organism evidence="2 3">
    <name type="scientific">Cladophialophora bantiana (strain ATCC 10958 / CBS 173.52 / CDC B-1940 / NIH 8579)</name>
    <name type="common">Xylohypha bantiana</name>
    <dbReference type="NCBI Taxonomy" id="1442370"/>
    <lineage>
        <taxon>Eukaryota</taxon>
        <taxon>Fungi</taxon>
        <taxon>Dikarya</taxon>
        <taxon>Ascomycota</taxon>
        <taxon>Pezizomycotina</taxon>
        <taxon>Eurotiomycetes</taxon>
        <taxon>Chaetothyriomycetidae</taxon>
        <taxon>Chaetothyriales</taxon>
        <taxon>Herpotrichiellaceae</taxon>
        <taxon>Cladophialophora</taxon>
    </lineage>
</organism>
<feature type="compositionally biased region" description="Low complexity" evidence="1">
    <location>
        <begin position="198"/>
        <end position="220"/>
    </location>
</feature>
<gene>
    <name evidence="2" type="ORF">Z519_03771</name>
</gene>
<dbReference type="AlphaFoldDB" id="A0A0D2G994"/>
<feature type="region of interest" description="Disordered" evidence="1">
    <location>
        <begin position="381"/>
        <end position="414"/>
    </location>
</feature>
<feature type="compositionally biased region" description="Basic and acidic residues" evidence="1">
    <location>
        <begin position="272"/>
        <end position="297"/>
    </location>
</feature>
<proteinExistence type="predicted"/>
<evidence type="ECO:0000313" key="3">
    <source>
        <dbReference type="Proteomes" id="UP000053789"/>
    </source>
</evidence>
<feature type="compositionally biased region" description="Low complexity" evidence="1">
    <location>
        <begin position="323"/>
        <end position="352"/>
    </location>
</feature>
<evidence type="ECO:0000256" key="1">
    <source>
        <dbReference type="SAM" id="MobiDB-lite"/>
    </source>
</evidence>
<sequence length="464" mass="51897">MFQDPDEVAGEQPAAKLDQIAAAARSSIRRESTVRPGRLAASRRAAIERAREQVEERLRREREADEVLNNYASPFPRSRSQRDPLENAQDSDTEAGRIRSIRMRSRLRTLGHVLARRANNESEPRSDIDVALLSRPRGESGARTRDDLASDFIFDTFMSESEEAGPQPLPRPLRESGLRFEVGVTSQSESESSRRPRFFNPRSTRVSSPSRSRRPPWSFSVHRPVFADAEDEENDNAYRSTSQPRGLGRGPGDTAISTPPPESLEAAYPPLRRVDHISPRPLGESRSRVDGLGDRMRSPSPMSDGPVEENWANLLNTMETGRSSTATSFLSSRSDSRNGSNQSSQATTTATSFGEIGGDDSCDLDLPSGITEEDVREIRARHGRLQRDPPPHLRRPETRNDLVSEANQSEPARGNERVLELEVLTIILDRMQRREEIPDEWWAAVGLSPDIVRGNTFDPARQYA</sequence>
<keyword evidence="3" id="KW-1185">Reference proteome</keyword>
<evidence type="ECO:0000313" key="2">
    <source>
        <dbReference type="EMBL" id="KIW95187.1"/>
    </source>
</evidence>